<evidence type="ECO:0000259" key="5">
    <source>
        <dbReference type="PROSITE" id="PS50011"/>
    </source>
</evidence>
<sequence length="274" mass="30792">MAPEVIHNVIKNQKQGYSAKVDVWSLGCVILEMFVGRRPWSTEEAIGAMYKLGSSRQAPPIPEDSKEHVSKEGKGFLDECFIIDAKKRPTAHDLLSQPFCDSGETDNNSYDMVLMLTKIGLSNEFWRSSEGARKLNELNNEMEMVRQFRHIGITPLYEFTIERFKGAHYEWEITYLIPYTNMTPLKNPGHHPAVHFEVDFDITTTDSNEDSLRFAEAETMAVMHDSAFEALPAEGKHDLVIVVGHHDILSATLSHCGLSPPQHYTALSILAAAS</sequence>
<name>A0A0L0C2R4_LUCCU</name>
<organism evidence="6 7">
    <name type="scientific">Lucilia cuprina</name>
    <name type="common">Green bottle fly</name>
    <name type="synonym">Australian sheep blowfly</name>
    <dbReference type="NCBI Taxonomy" id="7375"/>
    <lineage>
        <taxon>Eukaryota</taxon>
        <taxon>Metazoa</taxon>
        <taxon>Ecdysozoa</taxon>
        <taxon>Arthropoda</taxon>
        <taxon>Hexapoda</taxon>
        <taxon>Insecta</taxon>
        <taxon>Pterygota</taxon>
        <taxon>Neoptera</taxon>
        <taxon>Endopterygota</taxon>
        <taxon>Diptera</taxon>
        <taxon>Brachycera</taxon>
        <taxon>Muscomorpha</taxon>
        <taxon>Oestroidea</taxon>
        <taxon>Calliphoridae</taxon>
        <taxon>Luciliinae</taxon>
        <taxon>Lucilia</taxon>
    </lineage>
</organism>
<feature type="domain" description="Protein kinase" evidence="5">
    <location>
        <begin position="1"/>
        <end position="100"/>
    </location>
</feature>
<keyword evidence="3" id="KW-0418">Kinase</keyword>
<evidence type="ECO:0000256" key="4">
    <source>
        <dbReference type="ARBA" id="ARBA00022840"/>
    </source>
</evidence>
<feature type="non-terminal residue" evidence="6">
    <location>
        <position position="274"/>
    </location>
</feature>
<dbReference type="Pfam" id="PF00069">
    <property type="entry name" value="Pkinase"/>
    <property type="match status" value="1"/>
</dbReference>
<keyword evidence="4" id="KW-0067">ATP-binding</keyword>
<evidence type="ECO:0000313" key="7">
    <source>
        <dbReference type="Proteomes" id="UP000037069"/>
    </source>
</evidence>
<evidence type="ECO:0000256" key="3">
    <source>
        <dbReference type="ARBA" id="ARBA00022777"/>
    </source>
</evidence>
<dbReference type="InterPro" id="IPR050538">
    <property type="entry name" value="MAP_kinase_kinase_kinase"/>
</dbReference>
<dbReference type="InterPro" id="IPR000719">
    <property type="entry name" value="Prot_kinase_dom"/>
</dbReference>
<keyword evidence="7" id="KW-1185">Reference proteome</keyword>
<dbReference type="Gene3D" id="1.10.510.10">
    <property type="entry name" value="Transferase(Phosphotransferase) domain 1"/>
    <property type="match status" value="1"/>
</dbReference>
<protein>
    <recommendedName>
        <fullName evidence="5">Protein kinase domain-containing protein</fullName>
    </recommendedName>
</protein>
<dbReference type="Proteomes" id="UP000037069">
    <property type="component" value="Unassembled WGS sequence"/>
</dbReference>
<dbReference type="SUPFAM" id="SSF56112">
    <property type="entry name" value="Protein kinase-like (PK-like)"/>
    <property type="match status" value="1"/>
</dbReference>
<evidence type="ECO:0000313" key="6">
    <source>
        <dbReference type="EMBL" id="KNC26551.1"/>
    </source>
</evidence>
<dbReference type="GO" id="GO:0005524">
    <property type="term" value="F:ATP binding"/>
    <property type="evidence" value="ECO:0007669"/>
    <property type="project" value="UniProtKB-KW"/>
</dbReference>
<reference evidence="6 7" key="1">
    <citation type="journal article" date="2015" name="Nat. Commun.">
        <title>Lucilia cuprina genome unlocks parasitic fly biology to underpin future interventions.</title>
        <authorList>
            <person name="Anstead C.A."/>
            <person name="Korhonen P.K."/>
            <person name="Young N.D."/>
            <person name="Hall R.S."/>
            <person name="Jex A.R."/>
            <person name="Murali S.C."/>
            <person name="Hughes D.S."/>
            <person name="Lee S.F."/>
            <person name="Perry T."/>
            <person name="Stroehlein A.J."/>
            <person name="Ansell B.R."/>
            <person name="Breugelmans B."/>
            <person name="Hofmann A."/>
            <person name="Qu J."/>
            <person name="Dugan S."/>
            <person name="Lee S.L."/>
            <person name="Chao H."/>
            <person name="Dinh H."/>
            <person name="Han Y."/>
            <person name="Doddapaneni H.V."/>
            <person name="Worley K.C."/>
            <person name="Muzny D.M."/>
            <person name="Ioannidis P."/>
            <person name="Waterhouse R.M."/>
            <person name="Zdobnov E.M."/>
            <person name="James P.J."/>
            <person name="Bagnall N.H."/>
            <person name="Kotze A.C."/>
            <person name="Gibbs R.A."/>
            <person name="Richards S."/>
            <person name="Batterham P."/>
            <person name="Gasser R.B."/>
        </authorList>
    </citation>
    <scope>NUCLEOTIDE SEQUENCE [LARGE SCALE GENOMIC DNA]</scope>
    <source>
        <strain evidence="6 7">LS</strain>
        <tissue evidence="6">Full body</tissue>
    </source>
</reference>
<dbReference type="GO" id="GO:0004672">
    <property type="term" value="F:protein kinase activity"/>
    <property type="evidence" value="ECO:0007669"/>
    <property type="project" value="InterPro"/>
</dbReference>
<evidence type="ECO:0000256" key="1">
    <source>
        <dbReference type="ARBA" id="ARBA00022679"/>
    </source>
</evidence>
<keyword evidence="1" id="KW-0808">Transferase</keyword>
<gene>
    <name evidence="6" type="ORF">FF38_00568</name>
</gene>
<dbReference type="STRING" id="7375.A0A0L0C2R4"/>
<evidence type="ECO:0000256" key="2">
    <source>
        <dbReference type="ARBA" id="ARBA00022741"/>
    </source>
</evidence>
<dbReference type="PANTHER" id="PTHR48016:SF48">
    <property type="entry name" value="SERINE_THREONINE-PROTEIN KINASE BCK1_SLK1_SSP31"/>
    <property type="match status" value="1"/>
</dbReference>
<dbReference type="EMBL" id="JRES01000976">
    <property type="protein sequence ID" value="KNC26551.1"/>
    <property type="molecule type" value="Genomic_DNA"/>
</dbReference>
<dbReference type="Gene3D" id="3.30.930.10">
    <property type="entry name" value="Bira Bifunctional Protein, Domain 2"/>
    <property type="match status" value="1"/>
</dbReference>
<keyword evidence="2" id="KW-0547">Nucleotide-binding</keyword>
<proteinExistence type="predicted"/>
<dbReference type="InterPro" id="IPR011009">
    <property type="entry name" value="Kinase-like_dom_sf"/>
</dbReference>
<dbReference type="AlphaFoldDB" id="A0A0L0C2R4"/>
<accession>A0A0L0C2R4</accession>
<dbReference type="PROSITE" id="PS50011">
    <property type="entry name" value="PROTEIN_KINASE_DOM"/>
    <property type="match status" value="1"/>
</dbReference>
<dbReference type="PANTHER" id="PTHR48016">
    <property type="entry name" value="MAP KINASE KINASE KINASE SSK2-RELATED-RELATED"/>
    <property type="match status" value="1"/>
</dbReference>
<comment type="caution">
    <text evidence="6">The sequence shown here is derived from an EMBL/GenBank/DDBJ whole genome shotgun (WGS) entry which is preliminary data.</text>
</comment>
<dbReference type="InterPro" id="IPR045864">
    <property type="entry name" value="aa-tRNA-synth_II/BPL/LPL"/>
</dbReference>